<proteinExistence type="predicted"/>
<evidence type="ECO:0000313" key="1">
    <source>
        <dbReference type="EMBL" id="MXY94073.1"/>
    </source>
</evidence>
<protein>
    <submittedName>
        <fullName evidence="1">Carbohydrate ABC transporter substrate-binding protein</fullName>
    </submittedName>
</protein>
<dbReference type="NCBIfam" id="TIGR01409">
    <property type="entry name" value="TAT_signal_seq"/>
    <property type="match status" value="1"/>
</dbReference>
<dbReference type="InterPro" id="IPR019546">
    <property type="entry name" value="TAT_signal_bac_arc"/>
</dbReference>
<dbReference type="InterPro" id="IPR006311">
    <property type="entry name" value="TAT_signal"/>
</dbReference>
<reference evidence="1" key="1">
    <citation type="submission" date="2019-09" db="EMBL/GenBank/DDBJ databases">
        <title>Characterisation of the sponge microbiome using genome-centric metagenomics.</title>
        <authorList>
            <person name="Engelberts J.P."/>
            <person name="Robbins S.J."/>
            <person name="De Goeij J.M."/>
            <person name="Aranda M."/>
            <person name="Bell S.C."/>
            <person name="Webster N.S."/>
        </authorList>
    </citation>
    <scope>NUCLEOTIDE SEQUENCE</scope>
    <source>
        <strain evidence="1">SB0664_bin_27</strain>
    </source>
</reference>
<sequence>MTGNGLSRRNFLKASAGAVGVGLMAACAAPGAPAGEEMAEDSGGEAAAMERVDVHCNLAQLQPTEWTTRSAEHPLVGNAARILAERFEEINPDIAVVFDESGDDAWLTAAVSSGESPDLMSRLDLVQRGWCVPIDDWLDAPSRYAIQYDTWSESFYPSMMESLTWSDGLDYCAPIRAIWPYLEVGLACNMEIFNEHGLSPPATWTEQMEVSQALKQAGLGLSPWPREGETGNCWPLALQILPPMMQEVCIEMDADNDFFVGIEEALPAHNAELIGPYTPIYQRAWDEMYALALTWVDGFNTTDLDLLWREGSVGMQYRATWEFATLANDPNVDFERTFVPSPMPAAADIPPTVSMPGAVDPNDYTAGDGNVPGEHVQAIRGPQDVMLKSSTEMRGNRDQVINWWQFITEPENNAFLNNENQQYIPSAKDAKLGPLWSTIGGYKLPLYTYTIAWWGMGLLWDWDYFTEWRRIFVAWVIGDMDRAEFFERQQRSWDEGVARYEALLADQESDS</sequence>
<accession>A0A6B0YTN9</accession>
<dbReference type="SUPFAM" id="SSF53850">
    <property type="entry name" value="Periplasmic binding protein-like II"/>
    <property type="match status" value="1"/>
</dbReference>
<dbReference type="InterPro" id="IPR006059">
    <property type="entry name" value="SBP"/>
</dbReference>
<dbReference type="EMBL" id="VXRG01000097">
    <property type="protein sequence ID" value="MXY94073.1"/>
    <property type="molecule type" value="Genomic_DNA"/>
</dbReference>
<gene>
    <name evidence="1" type="ORF">F4Y42_11585</name>
</gene>
<dbReference type="PANTHER" id="PTHR43649:SF30">
    <property type="entry name" value="ABC TRANSPORTER SUBSTRATE-BINDING PROTEIN"/>
    <property type="match status" value="1"/>
</dbReference>
<dbReference type="AlphaFoldDB" id="A0A6B0YTN9"/>
<dbReference type="Gene3D" id="3.40.190.10">
    <property type="entry name" value="Periplasmic binding protein-like II"/>
    <property type="match status" value="1"/>
</dbReference>
<dbReference type="InterPro" id="IPR050490">
    <property type="entry name" value="Bact_solute-bd_prot1"/>
</dbReference>
<organism evidence="1">
    <name type="scientific">Caldilineaceae bacterium SB0664_bin_27</name>
    <dbReference type="NCBI Taxonomy" id="2605260"/>
    <lineage>
        <taxon>Bacteria</taxon>
        <taxon>Bacillati</taxon>
        <taxon>Chloroflexota</taxon>
        <taxon>Caldilineae</taxon>
        <taxon>Caldilineales</taxon>
        <taxon>Caldilineaceae</taxon>
    </lineage>
</organism>
<dbReference type="PANTHER" id="PTHR43649">
    <property type="entry name" value="ARABINOSE-BINDING PROTEIN-RELATED"/>
    <property type="match status" value="1"/>
</dbReference>
<dbReference type="Pfam" id="PF01547">
    <property type="entry name" value="SBP_bac_1"/>
    <property type="match status" value="1"/>
</dbReference>
<dbReference type="PROSITE" id="PS51318">
    <property type="entry name" value="TAT"/>
    <property type="match status" value="1"/>
</dbReference>
<comment type="caution">
    <text evidence="1">The sequence shown here is derived from an EMBL/GenBank/DDBJ whole genome shotgun (WGS) entry which is preliminary data.</text>
</comment>
<name>A0A6B0YTN9_9CHLR</name>